<evidence type="ECO:0000313" key="3">
    <source>
        <dbReference type="EnsemblMetazoa" id="CapteP222570"/>
    </source>
</evidence>
<feature type="region of interest" description="Disordered" evidence="1">
    <location>
        <begin position="302"/>
        <end position="335"/>
    </location>
</feature>
<reference evidence="4" key="1">
    <citation type="submission" date="2012-12" db="EMBL/GenBank/DDBJ databases">
        <authorList>
            <person name="Hellsten U."/>
            <person name="Grimwood J."/>
            <person name="Chapman J.A."/>
            <person name="Shapiro H."/>
            <person name="Aerts A."/>
            <person name="Otillar R.P."/>
            <person name="Terry A.Y."/>
            <person name="Boore J.L."/>
            <person name="Simakov O."/>
            <person name="Marletaz F."/>
            <person name="Cho S.-J."/>
            <person name="Edsinger-Gonzales E."/>
            <person name="Havlak P."/>
            <person name="Kuo D.-H."/>
            <person name="Larsson T."/>
            <person name="Lv J."/>
            <person name="Arendt D."/>
            <person name="Savage R."/>
            <person name="Osoegawa K."/>
            <person name="de Jong P."/>
            <person name="Lindberg D.R."/>
            <person name="Seaver E.C."/>
            <person name="Weisblat D.A."/>
            <person name="Putnam N.H."/>
            <person name="Grigoriev I.V."/>
            <person name="Rokhsar D.S."/>
        </authorList>
    </citation>
    <scope>NUCLEOTIDE SEQUENCE</scope>
    <source>
        <strain evidence="4">I ESC-2004</strain>
    </source>
</reference>
<dbReference type="EMBL" id="AMQN01003007">
    <property type="status" value="NOT_ANNOTATED_CDS"/>
    <property type="molecule type" value="Genomic_DNA"/>
</dbReference>
<gene>
    <name evidence="2" type="ORF">CAPTEDRAFT_222570</name>
</gene>
<protein>
    <submittedName>
        <fullName evidence="2 3">Uncharacterized protein</fullName>
    </submittedName>
</protein>
<feature type="compositionally biased region" description="Acidic residues" evidence="1">
    <location>
        <begin position="306"/>
        <end position="320"/>
    </location>
</feature>
<dbReference type="Proteomes" id="UP000014760">
    <property type="component" value="Unassembled WGS sequence"/>
</dbReference>
<evidence type="ECO:0000256" key="1">
    <source>
        <dbReference type="SAM" id="MobiDB-lite"/>
    </source>
</evidence>
<keyword evidence="4" id="KW-1185">Reference proteome</keyword>
<dbReference type="AlphaFoldDB" id="R7TB62"/>
<evidence type="ECO:0000313" key="2">
    <source>
        <dbReference type="EMBL" id="ELT90973.1"/>
    </source>
</evidence>
<dbReference type="EnsemblMetazoa" id="CapteT222570">
    <property type="protein sequence ID" value="CapteP222570"/>
    <property type="gene ID" value="CapteG222570"/>
</dbReference>
<reference evidence="3" key="3">
    <citation type="submission" date="2015-06" db="UniProtKB">
        <authorList>
            <consortium name="EnsemblMetazoa"/>
        </authorList>
    </citation>
    <scope>IDENTIFICATION</scope>
</reference>
<dbReference type="EMBL" id="AMQN01003006">
    <property type="status" value="NOT_ANNOTATED_CDS"/>
    <property type="molecule type" value="Genomic_DNA"/>
</dbReference>
<feature type="compositionally biased region" description="Acidic residues" evidence="1">
    <location>
        <begin position="237"/>
        <end position="254"/>
    </location>
</feature>
<organism evidence="2">
    <name type="scientific">Capitella teleta</name>
    <name type="common">Polychaete worm</name>
    <dbReference type="NCBI Taxonomy" id="283909"/>
    <lineage>
        <taxon>Eukaryota</taxon>
        <taxon>Metazoa</taxon>
        <taxon>Spiralia</taxon>
        <taxon>Lophotrochozoa</taxon>
        <taxon>Annelida</taxon>
        <taxon>Polychaeta</taxon>
        <taxon>Sedentaria</taxon>
        <taxon>Scolecida</taxon>
        <taxon>Capitellidae</taxon>
        <taxon>Capitella</taxon>
    </lineage>
</organism>
<proteinExistence type="predicted"/>
<sequence>MEGVAFVRVEFPVISPVMFFVKVLLESVGGDVWVDCVAFCIISKKEEFLLQVIMPRRRYQRAQSPPDPPLKVNEMVNCLWKDGNLYEAKVISITKKKHAEEEEEDCEKQMPVDHRVENEIQRAEEMVAHRTELDNVSEEKCSAKKEEECSDCVPDQTPATNDDLCEGVWDNFGQSSSTNLYEGLGLWDLYHSIIEGGSKETISSDIEPSHGVNLHGEESKSDADYDCEVTEEKTSDPDWEENHDDENIGSDGEDPLCTSRDLVKSAAGDEEGVVTGGVRTKKSRKEIIEELRLINEELETMSSSDDVYDDGHDVDDDGRDVDDLGHDVDDDDDDQVNKHKTAAQFVCNLVMDSKLYQDMQGWYKTRKTLPGTHLFSDFEGKPLKSNYLANIMNKILGGPVREMRKVPYYMGRNTPGGLTDQQFLEMATHLSHKPSTAHAYYDVVAMAAHSV</sequence>
<dbReference type="HOGENOM" id="CLU_607281_0_0_1"/>
<feature type="region of interest" description="Disordered" evidence="1">
    <location>
        <begin position="201"/>
        <end position="258"/>
    </location>
</feature>
<accession>R7TB62</accession>
<dbReference type="OrthoDB" id="5990091at2759"/>
<evidence type="ECO:0000313" key="4">
    <source>
        <dbReference type="Proteomes" id="UP000014760"/>
    </source>
</evidence>
<reference evidence="2 4" key="2">
    <citation type="journal article" date="2013" name="Nature">
        <title>Insights into bilaterian evolution from three spiralian genomes.</title>
        <authorList>
            <person name="Simakov O."/>
            <person name="Marletaz F."/>
            <person name="Cho S.J."/>
            <person name="Edsinger-Gonzales E."/>
            <person name="Havlak P."/>
            <person name="Hellsten U."/>
            <person name="Kuo D.H."/>
            <person name="Larsson T."/>
            <person name="Lv J."/>
            <person name="Arendt D."/>
            <person name="Savage R."/>
            <person name="Osoegawa K."/>
            <person name="de Jong P."/>
            <person name="Grimwood J."/>
            <person name="Chapman J.A."/>
            <person name="Shapiro H."/>
            <person name="Aerts A."/>
            <person name="Otillar R.P."/>
            <person name="Terry A.Y."/>
            <person name="Boore J.L."/>
            <person name="Grigoriev I.V."/>
            <person name="Lindberg D.R."/>
            <person name="Seaver E.C."/>
            <person name="Weisblat D.A."/>
            <person name="Putnam N.H."/>
            <person name="Rokhsar D.S."/>
        </authorList>
    </citation>
    <scope>NUCLEOTIDE SEQUENCE</scope>
    <source>
        <strain evidence="2 4">I ESC-2004</strain>
    </source>
</reference>
<name>R7TB62_CAPTE</name>
<dbReference type="EMBL" id="KB310691">
    <property type="protein sequence ID" value="ELT90973.1"/>
    <property type="molecule type" value="Genomic_DNA"/>
</dbReference>